<dbReference type="STRING" id="6313.A0A158PC92"/>
<dbReference type="WBParaSite" id="ACAC_0001214501-mRNA-1">
    <property type="protein sequence ID" value="ACAC_0001214501-mRNA-1"/>
    <property type="gene ID" value="ACAC_0001214501"/>
</dbReference>
<dbReference type="AlphaFoldDB" id="A0A158PC92"/>
<feature type="domain" description="CUB" evidence="4">
    <location>
        <begin position="373"/>
        <end position="444"/>
    </location>
</feature>
<reference evidence="5" key="1">
    <citation type="submission" date="2012-09" db="EMBL/GenBank/DDBJ databases">
        <authorList>
            <person name="Martin A.A."/>
        </authorList>
    </citation>
    <scope>NUCLEOTIDE SEQUENCE</scope>
</reference>
<dbReference type="InterPro" id="IPR000859">
    <property type="entry name" value="CUB_dom"/>
</dbReference>
<dbReference type="PANTHER" id="PTHR24251:SF50">
    <property type="entry name" value="ATTRACTIN-LIKE 1A"/>
    <property type="match status" value="1"/>
</dbReference>
<evidence type="ECO:0000259" key="4">
    <source>
        <dbReference type="PROSITE" id="PS01180"/>
    </source>
</evidence>
<evidence type="ECO:0000313" key="5">
    <source>
        <dbReference type="Proteomes" id="UP000035642"/>
    </source>
</evidence>
<name>A0A158PC92_ANGCA</name>
<keyword evidence="1" id="KW-0677">Repeat</keyword>
<dbReference type="Pfam" id="PF00431">
    <property type="entry name" value="CUB"/>
    <property type="match status" value="3"/>
</dbReference>
<dbReference type="InterPro" id="IPR035914">
    <property type="entry name" value="Sperma_CUB_dom_sf"/>
</dbReference>
<evidence type="ECO:0000256" key="2">
    <source>
        <dbReference type="ARBA" id="ARBA00023157"/>
    </source>
</evidence>
<evidence type="ECO:0000256" key="3">
    <source>
        <dbReference type="PROSITE-ProRule" id="PRU00059"/>
    </source>
</evidence>
<proteinExistence type="predicted"/>
<feature type="domain" description="CUB" evidence="4">
    <location>
        <begin position="657"/>
        <end position="758"/>
    </location>
</feature>
<accession>A0A158PC92</accession>
<dbReference type="PANTHER" id="PTHR24251">
    <property type="entry name" value="OVOCHYMASE-RELATED"/>
    <property type="match status" value="1"/>
</dbReference>
<evidence type="ECO:0000313" key="6">
    <source>
        <dbReference type="WBParaSite" id="ACAC_0001214501-mRNA-1"/>
    </source>
</evidence>
<dbReference type="Gene3D" id="2.60.120.290">
    <property type="entry name" value="Spermadhesin, CUB domain"/>
    <property type="match status" value="3"/>
</dbReference>
<reference evidence="6" key="2">
    <citation type="submission" date="2016-04" db="UniProtKB">
        <authorList>
            <consortium name="WormBaseParasite"/>
        </authorList>
    </citation>
    <scope>IDENTIFICATION</scope>
</reference>
<dbReference type="CDD" id="cd00041">
    <property type="entry name" value="CUB"/>
    <property type="match status" value="3"/>
</dbReference>
<dbReference type="SUPFAM" id="SSF49854">
    <property type="entry name" value="Spermadhesin, CUB domain"/>
    <property type="match status" value="4"/>
</dbReference>
<comment type="caution">
    <text evidence="3">Lacks conserved residue(s) required for the propagation of feature annotation.</text>
</comment>
<dbReference type="SMART" id="SM00042">
    <property type="entry name" value="CUB"/>
    <property type="match status" value="3"/>
</dbReference>
<keyword evidence="2" id="KW-1015">Disulfide bond</keyword>
<evidence type="ECO:0000256" key="1">
    <source>
        <dbReference type="ARBA" id="ARBA00022737"/>
    </source>
</evidence>
<keyword evidence="5" id="KW-1185">Reference proteome</keyword>
<dbReference type="Proteomes" id="UP000035642">
    <property type="component" value="Unassembled WGS sequence"/>
</dbReference>
<sequence>LNVDTLAVFQKTDVKCQYTDGGEDFIGMAIFSGSSNRSGYPQCTICTSAKNFTYKSHTNELFLMLKHPMKSVMPDADGNFFIASVNFVGADTNNKDECGGIVEVSSTRTTAVHSPRYPEEYERGTECQWLFKAPPGYYIVYTIREYITPNAHEQQTEKKWIPRAISNLTCQDPLPMIEGALTIYGGNSTKSEKIERICLDIDQPKEIPVFASESLVTFRGAAVARIHMTGEDQHVKKIGFLLEARPACGGLVLADDIEQVITFRDLDEELCNVTIRKKDESASGIYARLDEFSPLGGPPPRGSGGGVQFGNNFIEIQIDGGEKMSRETEGQVDATPTHEEFRAKNEIRINYVKRNSLLATKMVIAYSTLIENCGAEVTSRRGVISIPEIDGDFDCEWTLRENPGNSIRASLKTLRTPYSPNCTDSYVEFRKWNVSGPLIGRWCGMETTHGGITTSHVIQQPLLPLTDTYIEATWIVEGDPDKALLVHIDQIKVPYENDIGFKTMKKTGLVLSPAWDMKYVASQTERPGNVRVVGFVPPADVGYENNVHCKWTIERPIMTGLRVKITMLSLEDAVACPFDFIALLPDLDSSEDNGDSFHAGQKYCRFTDVNTTLDYSYNKFYVSKIYLFDAIKILYVHFVTDRSRSGQGFRLQFRLTCNSFDYIRPTYGLLDHILTSPGYPKSEADQVRRLAIRSNLDSICSRLRAFQKCMWSIVVASNRRIGFEILDLDLEKTDGCTTDVLSVVRYCIDICFNNFNTV</sequence>
<organism evidence="5 6">
    <name type="scientific">Angiostrongylus cantonensis</name>
    <name type="common">Rat lungworm</name>
    <dbReference type="NCBI Taxonomy" id="6313"/>
    <lineage>
        <taxon>Eukaryota</taxon>
        <taxon>Metazoa</taxon>
        <taxon>Ecdysozoa</taxon>
        <taxon>Nematoda</taxon>
        <taxon>Chromadorea</taxon>
        <taxon>Rhabditida</taxon>
        <taxon>Rhabditina</taxon>
        <taxon>Rhabditomorpha</taxon>
        <taxon>Strongyloidea</taxon>
        <taxon>Metastrongylidae</taxon>
        <taxon>Angiostrongylus</taxon>
    </lineage>
</organism>
<feature type="domain" description="CUB" evidence="4">
    <location>
        <begin position="98"/>
        <end position="247"/>
    </location>
</feature>
<protein>
    <submittedName>
        <fullName evidence="6">CUB domain-containing protein</fullName>
    </submittedName>
</protein>
<dbReference type="PROSITE" id="PS01180">
    <property type="entry name" value="CUB"/>
    <property type="match status" value="4"/>
</dbReference>
<feature type="domain" description="CUB" evidence="4">
    <location>
        <begin position="540"/>
        <end position="656"/>
    </location>
</feature>